<dbReference type="InterPro" id="IPR036950">
    <property type="entry name" value="PBP_transglycosylase"/>
</dbReference>
<evidence type="ECO:0000259" key="19">
    <source>
        <dbReference type="Pfam" id="PF00905"/>
    </source>
</evidence>
<keyword evidence="3" id="KW-1003">Cell membrane</keyword>
<dbReference type="OrthoDB" id="9766909at2"/>
<dbReference type="GO" id="GO:0006508">
    <property type="term" value="P:proteolysis"/>
    <property type="evidence" value="ECO:0007669"/>
    <property type="project" value="UniProtKB-KW"/>
</dbReference>
<evidence type="ECO:0000256" key="9">
    <source>
        <dbReference type="ARBA" id="ARBA00022801"/>
    </source>
</evidence>
<comment type="catalytic activity">
    <reaction evidence="17">
        <text>[GlcNAc-(1-&gt;4)-Mur2Ac(oyl-L-Ala-gamma-D-Glu-L-Lys-D-Ala-D-Ala)](n)-di-trans,octa-cis-undecaprenyl diphosphate + beta-D-GlcNAc-(1-&gt;4)-Mur2Ac(oyl-L-Ala-gamma-D-Glu-L-Lys-D-Ala-D-Ala)-di-trans,octa-cis-undecaprenyl diphosphate = [GlcNAc-(1-&gt;4)-Mur2Ac(oyl-L-Ala-gamma-D-Glu-L-Lys-D-Ala-D-Ala)](n+1)-di-trans,octa-cis-undecaprenyl diphosphate + di-trans,octa-cis-undecaprenyl diphosphate + H(+)</text>
        <dbReference type="Rhea" id="RHEA:23708"/>
        <dbReference type="Rhea" id="RHEA-COMP:9602"/>
        <dbReference type="Rhea" id="RHEA-COMP:9603"/>
        <dbReference type="ChEBI" id="CHEBI:15378"/>
        <dbReference type="ChEBI" id="CHEBI:58405"/>
        <dbReference type="ChEBI" id="CHEBI:60033"/>
        <dbReference type="ChEBI" id="CHEBI:78435"/>
        <dbReference type="EC" id="2.4.99.28"/>
    </reaction>
</comment>
<dbReference type="Gene3D" id="3.40.710.10">
    <property type="entry name" value="DD-peptidase/beta-lactamase superfamily"/>
    <property type="match status" value="1"/>
</dbReference>
<dbReference type="GO" id="GO:0071555">
    <property type="term" value="P:cell wall organization"/>
    <property type="evidence" value="ECO:0007669"/>
    <property type="project" value="UniProtKB-KW"/>
</dbReference>
<accession>A0A220TYT5</accession>
<evidence type="ECO:0000256" key="10">
    <source>
        <dbReference type="ARBA" id="ARBA00022960"/>
    </source>
</evidence>
<dbReference type="SUPFAM" id="SSF56601">
    <property type="entry name" value="beta-lactamase/transpeptidase-like"/>
    <property type="match status" value="1"/>
</dbReference>
<evidence type="ECO:0000256" key="17">
    <source>
        <dbReference type="ARBA" id="ARBA00049902"/>
    </source>
</evidence>
<comment type="similarity">
    <text evidence="1">In the C-terminal section; belongs to the transpeptidase family.</text>
</comment>
<evidence type="ECO:0000313" key="21">
    <source>
        <dbReference type="EMBL" id="ASK60851.1"/>
    </source>
</evidence>
<dbReference type="Pfam" id="PF00905">
    <property type="entry name" value="Transpeptidase"/>
    <property type="match status" value="1"/>
</dbReference>
<evidence type="ECO:0000256" key="5">
    <source>
        <dbReference type="ARBA" id="ARBA00022670"/>
    </source>
</evidence>
<dbReference type="PANTHER" id="PTHR32282">
    <property type="entry name" value="BINDING PROTEIN TRANSPEPTIDASE, PUTATIVE-RELATED"/>
    <property type="match status" value="1"/>
</dbReference>
<keyword evidence="4" id="KW-0121">Carboxypeptidase</keyword>
<dbReference type="InterPro" id="IPR050396">
    <property type="entry name" value="Glycosyltr_51/Transpeptidase"/>
</dbReference>
<evidence type="ECO:0000256" key="14">
    <source>
        <dbReference type="ARBA" id="ARBA00023268"/>
    </source>
</evidence>
<dbReference type="GO" id="GO:0008955">
    <property type="term" value="F:peptidoglycan glycosyltransferase activity"/>
    <property type="evidence" value="ECO:0007669"/>
    <property type="project" value="UniProtKB-EC"/>
</dbReference>
<dbReference type="RefSeq" id="WP_089060128.1">
    <property type="nucleotide sequence ID" value="NZ_CP022315.1"/>
</dbReference>
<dbReference type="NCBIfam" id="TIGR02074">
    <property type="entry name" value="PBP_1a_fam"/>
    <property type="match status" value="1"/>
</dbReference>
<dbReference type="GO" id="GO:0008360">
    <property type="term" value="P:regulation of cell shape"/>
    <property type="evidence" value="ECO:0007669"/>
    <property type="project" value="UniProtKB-KW"/>
</dbReference>
<evidence type="ECO:0000256" key="18">
    <source>
        <dbReference type="SAM" id="Phobius"/>
    </source>
</evidence>
<keyword evidence="12 18" id="KW-1133">Transmembrane helix</keyword>
<dbReference type="GO" id="GO:0009002">
    <property type="term" value="F:serine-type D-Ala-D-Ala carboxypeptidase activity"/>
    <property type="evidence" value="ECO:0007669"/>
    <property type="project" value="UniProtKB-EC"/>
</dbReference>
<evidence type="ECO:0000256" key="12">
    <source>
        <dbReference type="ARBA" id="ARBA00022989"/>
    </source>
</evidence>
<protein>
    <submittedName>
        <fullName evidence="21">Penicillin-binding protein</fullName>
    </submittedName>
</protein>
<evidence type="ECO:0000256" key="4">
    <source>
        <dbReference type="ARBA" id="ARBA00022645"/>
    </source>
</evidence>
<dbReference type="GO" id="GO:0008658">
    <property type="term" value="F:penicillin binding"/>
    <property type="evidence" value="ECO:0007669"/>
    <property type="project" value="InterPro"/>
</dbReference>
<evidence type="ECO:0000256" key="16">
    <source>
        <dbReference type="ARBA" id="ARBA00034000"/>
    </source>
</evidence>
<keyword evidence="9" id="KW-0378">Hydrolase</keyword>
<evidence type="ECO:0000256" key="7">
    <source>
        <dbReference type="ARBA" id="ARBA00022679"/>
    </source>
</evidence>
<dbReference type="GO" id="GO:0009252">
    <property type="term" value="P:peptidoglycan biosynthetic process"/>
    <property type="evidence" value="ECO:0007669"/>
    <property type="project" value="UniProtKB-KW"/>
</dbReference>
<organism evidence="21 22">
    <name type="scientific">Virgibacillus phasianinus</name>
    <dbReference type="NCBI Taxonomy" id="2017483"/>
    <lineage>
        <taxon>Bacteria</taxon>
        <taxon>Bacillati</taxon>
        <taxon>Bacillota</taxon>
        <taxon>Bacilli</taxon>
        <taxon>Bacillales</taxon>
        <taxon>Bacillaceae</taxon>
        <taxon>Virgibacillus</taxon>
    </lineage>
</organism>
<dbReference type="InterPro" id="IPR001460">
    <property type="entry name" value="PCN-bd_Tpept"/>
</dbReference>
<keyword evidence="14" id="KW-0511">Multifunctional enzyme</keyword>
<reference evidence="21 22" key="1">
    <citation type="submission" date="2017-07" db="EMBL/GenBank/DDBJ databases">
        <title>Virgibacillus sp. LM2416.</title>
        <authorList>
            <person name="Tak E.J."/>
            <person name="Bae J.-W."/>
        </authorList>
    </citation>
    <scope>NUCLEOTIDE SEQUENCE [LARGE SCALE GENOMIC DNA]</scope>
    <source>
        <strain evidence="21 22">LM2416</strain>
    </source>
</reference>
<dbReference type="FunFam" id="1.10.3810.10:FF:000001">
    <property type="entry name" value="Penicillin-binding protein 1A"/>
    <property type="match status" value="1"/>
</dbReference>
<evidence type="ECO:0000256" key="2">
    <source>
        <dbReference type="ARBA" id="ARBA00007739"/>
    </source>
</evidence>
<feature type="domain" description="Penicillin-binding protein transpeptidase" evidence="19">
    <location>
        <begin position="327"/>
        <end position="599"/>
    </location>
</feature>
<dbReference type="AlphaFoldDB" id="A0A220TYT5"/>
<proteinExistence type="inferred from homology"/>
<dbReference type="SUPFAM" id="SSF53955">
    <property type="entry name" value="Lysozyme-like"/>
    <property type="match status" value="1"/>
</dbReference>
<dbReference type="EMBL" id="CP022315">
    <property type="protein sequence ID" value="ASK60851.1"/>
    <property type="molecule type" value="Genomic_DNA"/>
</dbReference>
<evidence type="ECO:0000256" key="6">
    <source>
        <dbReference type="ARBA" id="ARBA00022676"/>
    </source>
</evidence>
<comment type="catalytic activity">
    <reaction evidence="16">
        <text>Preferential cleavage: (Ac)2-L-Lys-D-Ala-|-D-Ala. Also transpeptidation of peptidyl-alanyl moieties that are N-acyl substituents of D-alanine.</text>
        <dbReference type="EC" id="3.4.16.4"/>
    </reaction>
</comment>
<dbReference type="InterPro" id="IPR023346">
    <property type="entry name" value="Lysozyme-like_dom_sf"/>
</dbReference>
<sequence>MEHKKQRRIFTLSTKQLLVTAGIVAFLGIAGYLVIIFGGKLVVNEEDLILDATTTIETKDGKEIAELYNENRTLVSMEDIPEHVQEAFVAIEDRRFYEHAGVDFQSVARAVYRDIVAFGKVEGASTITQQLAKNLFLHNDKTWMRKTKEVMAAIYLEREYTKNQILGMYLNEIYFGSGVYGIEEASQLFFSKSVSDLTLAEGAMLAGLAKAPNGYSPINHPEKALDRRNVVLQAMDDAGKISTETRIQAQGKTLGLDVEEPEETPWVDSYVDLVMKEAAEKYQLSVDELQRGGYRIVVNMEQRIQQIAYEKFKNDRYFPGNTEGTQGAFVMMDQENGGIVAAIGGRSYQLGNLNRATVTRQPGSTMKPIAVYGPALMKKEYNPYSLIPDQKRSINGYTAENVVDEYAGSVSIYEALRVSKNAPAVWLLNAIGIDYAKTFLEKMNISIKDKGLAIALGGLSDGLTPIQMMESYRPFVHGGKYIPSHTISRIYDRENQVIAKGKQKQTQVFSSQVAWNMTAMLTNVVKNGTAEAGDYEKALAGKTGSTQHPLVKGEYKDAWFVGYTPHYVSAMWMGYDQSDKHHFLTDGSSYPTMLTKSILKEIDKQRPLESNFVKPENVETLPEPMDLPEINQLEASYTFGGFSLVKGKLTWSMAEDERIVYHIYQEQDGIDKRIGQVQGKNEFIIDDAPLLKTTRYYVVPYNPLTQVEGTKSNTVELSL</sequence>
<keyword evidence="10" id="KW-0133">Cell shape</keyword>
<dbReference type="GO" id="GO:0030288">
    <property type="term" value="C:outer membrane-bounded periplasmic space"/>
    <property type="evidence" value="ECO:0007669"/>
    <property type="project" value="TreeGrafter"/>
</dbReference>
<evidence type="ECO:0000256" key="13">
    <source>
        <dbReference type="ARBA" id="ARBA00023136"/>
    </source>
</evidence>
<evidence type="ECO:0000256" key="8">
    <source>
        <dbReference type="ARBA" id="ARBA00022692"/>
    </source>
</evidence>
<keyword evidence="5" id="KW-0645">Protease</keyword>
<keyword evidence="15" id="KW-0961">Cell wall biogenesis/degradation</keyword>
<evidence type="ECO:0000256" key="3">
    <source>
        <dbReference type="ARBA" id="ARBA00022475"/>
    </source>
</evidence>
<feature type="domain" description="Glycosyl transferase family 51" evidence="20">
    <location>
        <begin position="61"/>
        <end position="235"/>
    </location>
</feature>
<dbReference type="Pfam" id="PF00912">
    <property type="entry name" value="Transgly"/>
    <property type="match status" value="1"/>
</dbReference>
<keyword evidence="7" id="KW-0808">Transferase</keyword>
<keyword evidence="8 18" id="KW-0812">Transmembrane</keyword>
<dbReference type="Proteomes" id="UP000198312">
    <property type="component" value="Chromosome"/>
</dbReference>
<comment type="similarity">
    <text evidence="2">In the N-terminal section; belongs to the glycosyltransferase 51 family.</text>
</comment>
<keyword evidence="22" id="KW-1185">Reference proteome</keyword>
<name>A0A220TYT5_9BACI</name>
<keyword evidence="11" id="KW-0573">Peptidoglycan synthesis</keyword>
<dbReference type="KEGG" id="vil:CFK37_00820"/>
<dbReference type="InterPro" id="IPR012338">
    <property type="entry name" value="Beta-lactam/transpept-like"/>
</dbReference>
<keyword evidence="6" id="KW-0328">Glycosyltransferase</keyword>
<evidence type="ECO:0000313" key="22">
    <source>
        <dbReference type="Proteomes" id="UP000198312"/>
    </source>
</evidence>
<dbReference type="Gene3D" id="1.10.3810.10">
    <property type="entry name" value="Biosynthetic peptidoglycan transglycosylase-like"/>
    <property type="match status" value="1"/>
</dbReference>
<evidence type="ECO:0000256" key="15">
    <source>
        <dbReference type="ARBA" id="ARBA00023316"/>
    </source>
</evidence>
<evidence type="ECO:0000256" key="1">
    <source>
        <dbReference type="ARBA" id="ARBA00007090"/>
    </source>
</evidence>
<feature type="transmembrane region" description="Helical" evidence="18">
    <location>
        <begin position="21"/>
        <end position="43"/>
    </location>
</feature>
<evidence type="ECO:0000256" key="11">
    <source>
        <dbReference type="ARBA" id="ARBA00022984"/>
    </source>
</evidence>
<gene>
    <name evidence="21" type="ORF">CFK37_00820</name>
</gene>
<evidence type="ECO:0000259" key="20">
    <source>
        <dbReference type="Pfam" id="PF00912"/>
    </source>
</evidence>
<keyword evidence="13 18" id="KW-0472">Membrane</keyword>
<dbReference type="InterPro" id="IPR001264">
    <property type="entry name" value="Glyco_trans_51"/>
</dbReference>
<dbReference type="PANTHER" id="PTHR32282:SF32">
    <property type="entry name" value="PENICILLIN-BINDING PROTEIN 2A"/>
    <property type="match status" value="1"/>
</dbReference>